<accession>A0ABW2SM52</accession>
<dbReference type="InterPro" id="IPR017938">
    <property type="entry name" value="Riboflavin_synthase-like_b-brl"/>
</dbReference>
<gene>
    <name evidence="2" type="ORF">ACFQWG_05605</name>
</gene>
<evidence type="ECO:0000313" key="2">
    <source>
        <dbReference type="EMBL" id="MFC7580683.1"/>
    </source>
</evidence>
<dbReference type="Pfam" id="PF08021">
    <property type="entry name" value="FAD_binding_9"/>
    <property type="match status" value="1"/>
</dbReference>
<dbReference type="InterPro" id="IPR039261">
    <property type="entry name" value="FNR_nucleotide-bd"/>
</dbReference>
<dbReference type="Gene3D" id="2.40.30.10">
    <property type="entry name" value="Translation factors"/>
    <property type="match status" value="1"/>
</dbReference>
<dbReference type="PROSITE" id="PS51384">
    <property type="entry name" value="FAD_FR"/>
    <property type="match status" value="1"/>
</dbReference>
<comment type="caution">
    <text evidence="2">The sequence shown here is derived from an EMBL/GenBank/DDBJ whole genome shotgun (WGS) entry which is preliminary data.</text>
</comment>
<sequence>MPHHSRRALPETQDLLRLTVLATHRLSEHWMRVTLGGGDIARFTPMGFDQWFRLFLPVHGGDGLERVPAKANKMLGYLKLLRIPEGQRPVMRSYTVRAFRELGESGGAEIDVDFVIHRAPDGGLGPAPAWALAAEPGEDVALIDEGTGFNPRRPPERVLLVGDETALPAIAGICASLPGGTRGSALVEVPAQEDAQDLARPEGLEVRWIVRNDPHEVPGRAAAEALASTELPEGDGPFYAFIAGEQQLPTGARRHLVAERGVDKDDIGFCGYWRVGRDRRG</sequence>
<keyword evidence="3" id="KW-1185">Reference proteome</keyword>
<dbReference type="InterPro" id="IPR007037">
    <property type="entry name" value="SIP_rossman_dom"/>
</dbReference>
<evidence type="ECO:0000259" key="1">
    <source>
        <dbReference type="PROSITE" id="PS51384"/>
    </source>
</evidence>
<organism evidence="2 3">
    <name type="scientific">Schaalia naturae</name>
    <dbReference type="NCBI Taxonomy" id="635203"/>
    <lineage>
        <taxon>Bacteria</taxon>
        <taxon>Bacillati</taxon>
        <taxon>Actinomycetota</taxon>
        <taxon>Actinomycetes</taxon>
        <taxon>Actinomycetales</taxon>
        <taxon>Actinomycetaceae</taxon>
        <taxon>Schaalia</taxon>
    </lineage>
</organism>
<proteinExistence type="predicted"/>
<dbReference type="EMBL" id="JBHTEF010000001">
    <property type="protein sequence ID" value="MFC7580683.1"/>
    <property type="molecule type" value="Genomic_DNA"/>
</dbReference>
<dbReference type="Proteomes" id="UP001596527">
    <property type="component" value="Unassembled WGS sequence"/>
</dbReference>
<dbReference type="Pfam" id="PF04954">
    <property type="entry name" value="SIP"/>
    <property type="match status" value="1"/>
</dbReference>
<reference evidence="3" key="1">
    <citation type="journal article" date="2019" name="Int. J. Syst. Evol. Microbiol.">
        <title>The Global Catalogue of Microorganisms (GCM) 10K type strain sequencing project: providing services to taxonomists for standard genome sequencing and annotation.</title>
        <authorList>
            <consortium name="The Broad Institute Genomics Platform"/>
            <consortium name="The Broad Institute Genome Sequencing Center for Infectious Disease"/>
            <person name="Wu L."/>
            <person name="Ma J."/>
        </authorList>
    </citation>
    <scope>NUCLEOTIDE SEQUENCE [LARGE SCALE GENOMIC DNA]</scope>
    <source>
        <strain evidence="3">CCUG 56698</strain>
    </source>
</reference>
<dbReference type="SUPFAM" id="SSF63380">
    <property type="entry name" value="Riboflavin synthase domain-like"/>
    <property type="match status" value="1"/>
</dbReference>
<evidence type="ECO:0000313" key="3">
    <source>
        <dbReference type="Proteomes" id="UP001596527"/>
    </source>
</evidence>
<name>A0ABW2SM52_9ACTO</name>
<dbReference type="PANTHER" id="PTHR30157:SF0">
    <property type="entry name" value="NADPH-DEPENDENT FERRIC-CHELATE REDUCTASE"/>
    <property type="match status" value="1"/>
</dbReference>
<dbReference type="RefSeq" id="WP_380972978.1">
    <property type="nucleotide sequence ID" value="NZ_JBHTEF010000001.1"/>
</dbReference>
<dbReference type="Gene3D" id="3.40.50.80">
    <property type="entry name" value="Nucleotide-binding domain of ferredoxin-NADP reductase (FNR) module"/>
    <property type="match status" value="1"/>
</dbReference>
<dbReference type="InterPro" id="IPR039374">
    <property type="entry name" value="SIP_fam"/>
</dbReference>
<dbReference type="InterPro" id="IPR013113">
    <property type="entry name" value="SIP_FAD-bd"/>
</dbReference>
<dbReference type="PANTHER" id="PTHR30157">
    <property type="entry name" value="FERRIC REDUCTASE, NADPH-DEPENDENT"/>
    <property type="match status" value="1"/>
</dbReference>
<dbReference type="CDD" id="cd06193">
    <property type="entry name" value="siderophore_interacting"/>
    <property type="match status" value="1"/>
</dbReference>
<feature type="domain" description="FAD-binding FR-type" evidence="1">
    <location>
        <begin position="13"/>
        <end position="154"/>
    </location>
</feature>
<protein>
    <submittedName>
        <fullName evidence="2">Siderophore-interacting protein</fullName>
    </submittedName>
</protein>
<dbReference type="InterPro" id="IPR017927">
    <property type="entry name" value="FAD-bd_FR_type"/>
</dbReference>